<name>W9HP71_FUSOX</name>
<dbReference type="EMBL" id="JH717848">
    <property type="protein sequence ID" value="EWY81991.1"/>
    <property type="molecule type" value="Genomic_DNA"/>
</dbReference>
<dbReference type="Proteomes" id="UP000030753">
    <property type="component" value="Unassembled WGS sequence"/>
</dbReference>
<evidence type="ECO:0000313" key="1">
    <source>
        <dbReference type="EMBL" id="EWY81991.1"/>
    </source>
</evidence>
<reference evidence="1 2" key="1">
    <citation type="submission" date="2011-06" db="EMBL/GenBank/DDBJ databases">
        <title>The Genome Sequence of Fusarium oxysporum FOSC 3-a.</title>
        <authorList>
            <consortium name="The Broad Institute Genome Sequencing Platform"/>
            <person name="Ma L.-J."/>
            <person name="Gale L.R."/>
            <person name="Schwartz D.C."/>
            <person name="Zhou S."/>
            <person name="Corby-Kistler H."/>
            <person name="Young S.K."/>
            <person name="Zeng Q."/>
            <person name="Gargeya S."/>
            <person name="Fitzgerald M."/>
            <person name="Haas B."/>
            <person name="Abouelleil A."/>
            <person name="Alvarado L."/>
            <person name="Arachchi H.M."/>
            <person name="Berlin A."/>
            <person name="Brown A."/>
            <person name="Chapman S.B."/>
            <person name="Chen Z."/>
            <person name="Dunbar C."/>
            <person name="Freedman E."/>
            <person name="Gearin G."/>
            <person name="Gellesch M."/>
            <person name="Goldberg J."/>
            <person name="Griggs A."/>
            <person name="Gujja S."/>
            <person name="Heiman D."/>
            <person name="Howarth C."/>
            <person name="Larson L."/>
            <person name="Lui A."/>
            <person name="MacDonald P.J.P."/>
            <person name="Mehta T."/>
            <person name="Montmayeur A."/>
            <person name="Murphy C."/>
            <person name="Neiman D."/>
            <person name="Pearson M."/>
            <person name="Priest M."/>
            <person name="Roberts A."/>
            <person name="Saif S."/>
            <person name="Shea T."/>
            <person name="Shenoy N."/>
            <person name="Sisk P."/>
            <person name="Stolte C."/>
            <person name="Sykes S."/>
            <person name="Wortman J."/>
            <person name="Nusbaum C."/>
            <person name="Birren B."/>
        </authorList>
    </citation>
    <scope>NUCLEOTIDE SEQUENCE [LARGE SCALE GENOMIC DNA]</scope>
    <source>
        <strain evidence="2">FOSC 3-a</strain>
    </source>
</reference>
<dbReference type="HOGENOM" id="CLU_2606086_0_0_1"/>
<accession>W9HP71</accession>
<gene>
    <name evidence="1" type="ORF">FOYG_14118</name>
</gene>
<evidence type="ECO:0000313" key="2">
    <source>
        <dbReference type="Proteomes" id="UP000030753"/>
    </source>
</evidence>
<dbReference type="AlphaFoldDB" id="W9HP71"/>
<organism evidence="1 2">
    <name type="scientific">Fusarium oxysporum NRRL 32931</name>
    <dbReference type="NCBI Taxonomy" id="660029"/>
    <lineage>
        <taxon>Eukaryota</taxon>
        <taxon>Fungi</taxon>
        <taxon>Dikarya</taxon>
        <taxon>Ascomycota</taxon>
        <taxon>Pezizomycotina</taxon>
        <taxon>Sordariomycetes</taxon>
        <taxon>Hypocreomycetidae</taxon>
        <taxon>Hypocreales</taxon>
        <taxon>Nectriaceae</taxon>
        <taxon>Fusarium</taxon>
        <taxon>Fusarium oxysporum species complex</taxon>
    </lineage>
</organism>
<proteinExistence type="predicted"/>
<protein>
    <submittedName>
        <fullName evidence="1">Uncharacterized protein</fullName>
    </submittedName>
</protein>
<sequence>MAQTLVGGFSIAYWVKGQVVVLNHTCNMRDQWVDLQGIGNGLAANTKEITFATDKERISGTKWQEREASALRRPSVRSL</sequence>